<evidence type="ECO:0000313" key="2">
    <source>
        <dbReference type="Proteomes" id="UP000237105"/>
    </source>
</evidence>
<dbReference type="Proteomes" id="UP000237105">
    <property type="component" value="Unassembled WGS sequence"/>
</dbReference>
<comment type="caution">
    <text evidence="1">The sequence shown here is derived from an EMBL/GenBank/DDBJ whole genome shotgun (WGS) entry which is preliminary data.</text>
</comment>
<gene>
    <name evidence="1" type="ORF">PanWU01x14_096500</name>
</gene>
<accession>A0A2P5D4U6</accession>
<reference evidence="2" key="1">
    <citation type="submission" date="2016-06" db="EMBL/GenBank/DDBJ databases">
        <title>Parallel loss of symbiosis genes in relatives of nitrogen-fixing non-legume Parasponia.</title>
        <authorList>
            <person name="Van Velzen R."/>
            <person name="Holmer R."/>
            <person name="Bu F."/>
            <person name="Rutten L."/>
            <person name="Van Zeijl A."/>
            <person name="Liu W."/>
            <person name="Santuari L."/>
            <person name="Cao Q."/>
            <person name="Sharma T."/>
            <person name="Shen D."/>
            <person name="Roswanjaya Y."/>
            <person name="Wardhani T."/>
            <person name="Kalhor M.S."/>
            <person name="Jansen J."/>
            <person name="Van den Hoogen J."/>
            <person name="Gungor B."/>
            <person name="Hartog M."/>
            <person name="Hontelez J."/>
            <person name="Verver J."/>
            <person name="Yang W.-C."/>
            <person name="Schijlen E."/>
            <person name="Repin R."/>
            <person name="Schilthuizen M."/>
            <person name="Schranz E."/>
            <person name="Heidstra R."/>
            <person name="Miyata K."/>
            <person name="Fedorova E."/>
            <person name="Kohlen W."/>
            <person name="Bisseling T."/>
            <person name="Smit S."/>
            <person name="Geurts R."/>
        </authorList>
    </citation>
    <scope>NUCLEOTIDE SEQUENCE [LARGE SCALE GENOMIC DNA]</scope>
    <source>
        <strain evidence="2">cv. WU1-14</strain>
    </source>
</reference>
<keyword evidence="2" id="KW-1185">Reference proteome</keyword>
<protein>
    <submittedName>
        <fullName evidence="1">Uncharacterized protein</fullName>
    </submittedName>
</protein>
<name>A0A2P5D4U6_PARAD</name>
<dbReference type="AlphaFoldDB" id="A0A2P5D4U6"/>
<evidence type="ECO:0000313" key="1">
    <source>
        <dbReference type="EMBL" id="PON68330.1"/>
    </source>
</evidence>
<dbReference type="EMBL" id="JXTB01000064">
    <property type="protein sequence ID" value="PON68330.1"/>
    <property type="molecule type" value="Genomic_DNA"/>
</dbReference>
<sequence>MALRNLLRAFHYRIKIMGLTDPLYNSEFLLRYTHAFTIVLNPALLRLTTDCLESGVNLTYTGLFMTPVPTSPLNNVFKKIQVNTHSKNHLSKK</sequence>
<proteinExistence type="predicted"/>
<organism evidence="1 2">
    <name type="scientific">Parasponia andersonii</name>
    <name type="common">Sponia andersonii</name>
    <dbReference type="NCBI Taxonomy" id="3476"/>
    <lineage>
        <taxon>Eukaryota</taxon>
        <taxon>Viridiplantae</taxon>
        <taxon>Streptophyta</taxon>
        <taxon>Embryophyta</taxon>
        <taxon>Tracheophyta</taxon>
        <taxon>Spermatophyta</taxon>
        <taxon>Magnoliopsida</taxon>
        <taxon>eudicotyledons</taxon>
        <taxon>Gunneridae</taxon>
        <taxon>Pentapetalae</taxon>
        <taxon>rosids</taxon>
        <taxon>fabids</taxon>
        <taxon>Rosales</taxon>
        <taxon>Cannabaceae</taxon>
        <taxon>Parasponia</taxon>
    </lineage>
</organism>